<evidence type="ECO:0000313" key="2">
    <source>
        <dbReference type="EMBL" id="UQX11896.1"/>
    </source>
</evidence>
<reference evidence="2" key="1">
    <citation type="submission" date="2022-05" db="EMBL/GenBank/DDBJ databases">
        <title>A methanotrophic Mycobacterium dominates a cave microbial ecosystem.</title>
        <authorList>
            <person name="Van Spanning R.J.M."/>
            <person name="Guan Q."/>
            <person name="Melkonian C."/>
            <person name="Gallant J."/>
            <person name="Polerecky L."/>
            <person name="Flot J.-F."/>
            <person name="Brandt B.W."/>
            <person name="Braster M."/>
            <person name="Iturbe Espinoza P."/>
            <person name="Aerts J."/>
            <person name="Meima-Franke M."/>
            <person name="Piersma S.R."/>
            <person name="Bunduc C."/>
            <person name="Ummels R."/>
            <person name="Pain A."/>
            <person name="Fleming E.J."/>
            <person name="van der Wel N."/>
            <person name="Gherman V.D."/>
            <person name="Sarbu S.M."/>
            <person name="Bodelier P.L.E."/>
            <person name="Bitter W."/>
        </authorList>
    </citation>
    <scope>NUCLEOTIDE SEQUENCE</scope>
    <source>
        <strain evidence="2">Sulfur Cave</strain>
    </source>
</reference>
<evidence type="ECO:0000313" key="3">
    <source>
        <dbReference type="Proteomes" id="UP001056610"/>
    </source>
</evidence>
<dbReference type="InterPro" id="IPR009057">
    <property type="entry name" value="Homeodomain-like_sf"/>
</dbReference>
<dbReference type="Proteomes" id="UP001056610">
    <property type="component" value="Chromosome"/>
</dbReference>
<name>A0ABY4QPK4_9MYCO</name>
<dbReference type="InterPro" id="IPR002514">
    <property type="entry name" value="Transposase_8"/>
</dbReference>
<accession>A0ABY4QPK4</accession>
<feature type="coiled-coil region" evidence="1">
    <location>
        <begin position="58"/>
        <end position="85"/>
    </location>
</feature>
<dbReference type="Pfam" id="PF01527">
    <property type="entry name" value="HTH_Tnp_1"/>
    <property type="match status" value="1"/>
</dbReference>
<gene>
    <name evidence="2" type="ORF">M5I08_05735</name>
</gene>
<evidence type="ECO:0000256" key="1">
    <source>
        <dbReference type="SAM" id="Coils"/>
    </source>
</evidence>
<keyword evidence="3" id="KW-1185">Reference proteome</keyword>
<sequence length="95" mass="11177">MERRRFSAGFKASIALEVIEHSRAIADIARENNVSEQSVSRWVRQYKEEHPEIGDKLTESEMDELRRLRRRVKSLEQEVEFLGKATAFFAKKQQP</sequence>
<proteinExistence type="predicted"/>
<dbReference type="EMBL" id="CP097320">
    <property type="protein sequence ID" value="UQX11896.1"/>
    <property type="molecule type" value="Genomic_DNA"/>
</dbReference>
<dbReference type="SUPFAM" id="SSF46689">
    <property type="entry name" value="Homeodomain-like"/>
    <property type="match status" value="1"/>
</dbReference>
<protein>
    <submittedName>
        <fullName evidence="2">Transposase</fullName>
    </submittedName>
</protein>
<dbReference type="RefSeq" id="WP_249763148.1">
    <property type="nucleotide sequence ID" value="NZ_CP097320.1"/>
</dbReference>
<organism evidence="2 3">
    <name type="scientific">Candidatus Mycobacterium methanotrophicum</name>
    <dbReference type="NCBI Taxonomy" id="2943498"/>
    <lineage>
        <taxon>Bacteria</taxon>
        <taxon>Bacillati</taxon>
        <taxon>Actinomycetota</taxon>
        <taxon>Actinomycetes</taxon>
        <taxon>Mycobacteriales</taxon>
        <taxon>Mycobacteriaceae</taxon>
        <taxon>Mycobacterium</taxon>
    </lineage>
</organism>
<dbReference type="Gene3D" id="1.10.10.60">
    <property type="entry name" value="Homeodomain-like"/>
    <property type="match status" value="1"/>
</dbReference>
<keyword evidence="1" id="KW-0175">Coiled coil</keyword>